<feature type="domain" description="Aldehyde dehydrogenase" evidence="2">
    <location>
        <begin position="14"/>
        <end position="481"/>
    </location>
</feature>
<accession>A0A415E370</accession>
<dbReference type="InterPro" id="IPR015590">
    <property type="entry name" value="Aldehyde_DH_dom"/>
</dbReference>
<dbReference type="Gene3D" id="3.40.605.10">
    <property type="entry name" value="Aldehyde Dehydrogenase, Chain A, domain 1"/>
    <property type="match status" value="1"/>
</dbReference>
<reference evidence="3 4" key="1">
    <citation type="submission" date="2018-08" db="EMBL/GenBank/DDBJ databases">
        <title>A genome reference for cultivated species of the human gut microbiota.</title>
        <authorList>
            <person name="Zou Y."/>
            <person name="Xue W."/>
            <person name="Luo G."/>
        </authorList>
    </citation>
    <scope>NUCLEOTIDE SEQUENCE [LARGE SCALE GENOMIC DNA]</scope>
    <source>
        <strain evidence="3 4">AM07-24</strain>
    </source>
</reference>
<dbReference type="GO" id="GO:0006574">
    <property type="term" value="P:L-valine catabolic process"/>
    <property type="evidence" value="ECO:0007669"/>
    <property type="project" value="TreeGrafter"/>
</dbReference>
<organism evidence="3 4">
    <name type="scientific">Emergencia timonensis</name>
    <dbReference type="NCBI Taxonomy" id="1776384"/>
    <lineage>
        <taxon>Bacteria</taxon>
        <taxon>Bacillati</taxon>
        <taxon>Bacillota</taxon>
        <taxon>Clostridia</taxon>
        <taxon>Peptostreptococcales</taxon>
        <taxon>Anaerovoracaceae</taxon>
        <taxon>Emergencia</taxon>
    </lineage>
</organism>
<dbReference type="GO" id="GO:0004491">
    <property type="term" value="F:methylmalonate-semialdehyde dehydrogenase (acylating, NAD) activity"/>
    <property type="evidence" value="ECO:0007669"/>
    <property type="project" value="UniProtKB-EC"/>
</dbReference>
<dbReference type="AlphaFoldDB" id="A0A415E370"/>
<dbReference type="FunFam" id="3.40.309.10:FF:000002">
    <property type="entry name" value="Methylmalonate-semialdehyde dehydrogenase (Acylating)"/>
    <property type="match status" value="1"/>
</dbReference>
<sequence length="507" mass="55702">MNVERKKYCVNGEWLESKTQTYMPVTDSSTGEVIAEVPCCTKDEVESAIAAAQSAFPQWSALSLSQRTQMMFKWRNILLEHLEELTLLCAKELGKNLAEARGDVLKAIEPTEHACSLPTLMQGDASLQVTTGFDTSTYRMPLGVVAGIVPFNFPAMIPWGWMVPLAIAAGNTVVLKASSATPLTAIRILELFYEKGGFPKGVVNLVTCSRKEADILLTDSRVKAVTFVGTTNVGKQIYSMAAENGKRVQAQCEAKNHALVLEDAELESTVRAIINSTYGCAGMRCMALPVIVVQESIADQFTALLKKKALDMKVGCAYDAKTDLGPVVSAEHKTKICNWIKKGVDEGAELVLDGRNVVVEGYEKGFYVGPTIFDHVKPGMDIGEREIFGPVTLIKRVRDFEEGITLMNANPYANGSVIFTQSGYYAREFEIRTDGGMVGINVGIPVPSAYFPFSGNKDSFFGDLHVLGKDGIRFYTRAKTVTRHWYDETAKKGTEEFDTWEGTVERI</sequence>
<dbReference type="RefSeq" id="WP_118334503.1">
    <property type="nucleotide sequence ID" value="NZ_CAJKFF010000025.1"/>
</dbReference>
<dbReference type="EMBL" id="QRMS01000002">
    <property type="protein sequence ID" value="RHJ88029.1"/>
    <property type="molecule type" value="Genomic_DNA"/>
</dbReference>
<proteinExistence type="predicted"/>
<dbReference type="NCBIfam" id="TIGR01722">
    <property type="entry name" value="MMSDH"/>
    <property type="match status" value="1"/>
</dbReference>
<dbReference type="CDD" id="cd07085">
    <property type="entry name" value="ALDH_F6_MMSDH"/>
    <property type="match status" value="1"/>
</dbReference>
<evidence type="ECO:0000313" key="4">
    <source>
        <dbReference type="Proteomes" id="UP000284841"/>
    </source>
</evidence>
<evidence type="ECO:0000259" key="2">
    <source>
        <dbReference type="Pfam" id="PF00171"/>
    </source>
</evidence>
<dbReference type="InterPro" id="IPR016162">
    <property type="entry name" value="Ald_DH_N"/>
</dbReference>
<dbReference type="OrthoDB" id="9762913at2"/>
<name>A0A415E370_9FIRM</name>
<dbReference type="PANTHER" id="PTHR43866:SF4">
    <property type="entry name" value="MALONATE-SEMIALDEHYDE DEHYDROGENASE"/>
    <property type="match status" value="1"/>
</dbReference>
<dbReference type="Proteomes" id="UP000284841">
    <property type="component" value="Unassembled WGS sequence"/>
</dbReference>
<dbReference type="EC" id="1.2.1.27" evidence="3"/>
<evidence type="ECO:0000256" key="1">
    <source>
        <dbReference type="ARBA" id="ARBA00023002"/>
    </source>
</evidence>
<dbReference type="InterPro" id="IPR016161">
    <property type="entry name" value="Ald_DH/histidinol_DH"/>
</dbReference>
<protein>
    <submittedName>
        <fullName evidence="3">Methylmalonate-semialdehyde dehydrogenase (CoA acylating)</fullName>
        <ecNumber evidence="3">1.2.1.27</ecNumber>
    </submittedName>
</protein>
<dbReference type="Gene3D" id="3.40.309.10">
    <property type="entry name" value="Aldehyde Dehydrogenase, Chain A, domain 2"/>
    <property type="match status" value="1"/>
</dbReference>
<dbReference type="Pfam" id="PF00171">
    <property type="entry name" value="Aldedh"/>
    <property type="match status" value="1"/>
</dbReference>
<dbReference type="PANTHER" id="PTHR43866">
    <property type="entry name" value="MALONATE-SEMIALDEHYDE DEHYDROGENASE"/>
    <property type="match status" value="1"/>
</dbReference>
<dbReference type="GO" id="GO:0006210">
    <property type="term" value="P:thymine catabolic process"/>
    <property type="evidence" value="ECO:0007669"/>
    <property type="project" value="TreeGrafter"/>
</dbReference>
<dbReference type="SUPFAM" id="SSF53720">
    <property type="entry name" value="ALDH-like"/>
    <property type="match status" value="1"/>
</dbReference>
<dbReference type="InterPro" id="IPR016163">
    <property type="entry name" value="Ald_DH_C"/>
</dbReference>
<keyword evidence="4" id="KW-1185">Reference proteome</keyword>
<keyword evidence="1 3" id="KW-0560">Oxidoreductase</keyword>
<dbReference type="InterPro" id="IPR010061">
    <property type="entry name" value="MeMal-semiAld_DH"/>
</dbReference>
<gene>
    <name evidence="3" type="primary">mmsA</name>
    <name evidence="3" type="ORF">DW099_06315</name>
</gene>
<dbReference type="STRING" id="1776384.GCA_900086585_03589"/>
<evidence type="ECO:0000313" key="3">
    <source>
        <dbReference type="EMBL" id="RHJ88029.1"/>
    </source>
</evidence>
<comment type="caution">
    <text evidence="3">The sequence shown here is derived from an EMBL/GenBank/DDBJ whole genome shotgun (WGS) entry which is preliminary data.</text>
</comment>